<comment type="similarity">
    <text evidence="3">Belongs to the peptidase M13 family.</text>
</comment>
<dbReference type="PANTHER" id="PTHR11733">
    <property type="entry name" value="ZINC METALLOPROTEASE FAMILY M13 NEPRILYSIN-RELATED"/>
    <property type="match status" value="1"/>
</dbReference>
<evidence type="ECO:0000256" key="7">
    <source>
        <dbReference type="ARBA" id="ARBA00022833"/>
    </source>
</evidence>
<evidence type="ECO:0000313" key="13">
    <source>
        <dbReference type="Proteomes" id="UP001152759"/>
    </source>
</evidence>
<dbReference type="AlphaFoldDB" id="A0A9P0C5J4"/>
<keyword evidence="5" id="KW-0479">Metal-binding</keyword>
<keyword evidence="8" id="KW-0482">Metalloprotease</keyword>
<dbReference type="KEGG" id="btab:109043115"/>
<evidence type="ECO:0000256" key="9">
    <source>
        <dbReference type="SAM" id="Phobius"/>
    </source>
</evidence>
<dbReference type="PANTHER" id="PTHR11733:SF224">
    <property type="entry name" value="NEPRILYSIN-2"/>
    <property type="match status" value="1"/>
</dbReference>
<sequence>MESFVSEHSSSCESRNPTWWKRRTLMEKNLTLLTAVTMFIILMLAVALMTTLLITRNAGEILPPNAELNGLSNKGIWPGRSVYNEIKDTNKDNVCLTKGCVWAASDVLDKMDDSVDPCDDFYRFTCGKFIKETIIPDEKTSETTFSEISDTLLNQLRAIIEAPTYENEPKPFVLSKNLYKACMNKSRIEDLGLEPVHKIIKSFGGWPVLEGDRWDGGSFNWKDSVYRFRKAGYSVDYFIDFSVSIDLKNSTVRAIDLDQASLGLSREYLSKGLNEKIVAAYYDYMVDVAILFGADRERAVKELRESLDFEIALANISLPMEQRRNATAMYNPMSIDDLQRKFPSIPWLEYINTLLAPHHTLTPDEVVNVNVPKYFHDLEAILSNTPKRTQANYVVWRAAAASVSYLNEKLRNRQLGYSTVVSGRTEREARWKECVDIVSGSMSLAVGSLYVKKYFNEDSKKSALEMVNGIRDEMYKILTSVEWMDEKTRIAALEKAKSMTTHIAYPDELLDVEKLKGFYDKLEMSPDNYLESILNLTKFGTDYSFSKLRLPVNKSEWITHGRPAVVNAFYSSIENSIQFPAGILQGSFFSNDRPKYMNYGAIGFVIGHEITHGFDDQGRQFDKNGNLVDWWEPETREAYLEKAQCIIHQYGNYTSPEVGLKLNGINTQGENIADNGGIKQAYYAYNQWTKRHGLEPRLPGLQDYTPQQMFWISAASTWCSKYRPETLKLRITTGYHSPGEFRVLGPLSNLPEFARDFKCPSGSRMNPVQKCKVW</sequence>
<dbReference type="InterPro" id="IPR024079">
    <property type="entry name" value="MetalloPept_cat_dom_sf"/>
</dbReference>
<dbReference type="PRINTS" id="PR00786">
    <property type="entry name" value="NEPRILYSIN"/>
</dbReference>
<evidence type="ECO:0000256" key="1">
    <source>
        <dbReference type="ARBA" id="ARBA00001947"/>
    </source>
</evidence>
<keyword evidence="4" id="KW-0645">Protease</keyword>
<evidence type="ECO:0000256" key="6">
    <source>
        <dbReference type="ARBA" id="ARBA00022801"/>
    </source>
</evidence>
<dbReference type="Pfam" id="PF01431">
    <property type="entry name" value="Peptidase_M13"/>
    <property type="match status" value="1"/>
</dbReference>
<feature type="transmembrane region" description="Helical" evidence="9">
    <location>
        <begin position="30"/>
        <end position="54"/>
    </location>
</feature>
<protein>
    <submittedName>
        <fullName evidence="12">Uncharacterized protein</fullName>
    </submittedName>
</protein>
<dbReference type="Gene3D" id="3.40.390.10">
    <property type="entry name" value="Collagenase (Catalytic Domain)"/>
    <property type="match status" value="1"/>
</dbReference>
<organism evidence="12 13">
    <name type="scientific">Bemisia tabaci</name>
    <name type="common">Sweetpotato whitefly</name>
    <name type="synonym">Aleurodes tabaci</name>
    <dbReference type="NCBI Taxonomy" id="7038"/>
    <lineage>
        <taxon>Eukaryota</taxon>
        <taxon>Metazoa</taxon>
        <taxon>Ecdysozoa</taxon>
        <taxon>Arthropoda</taxon>
        <taxon>Hexapoda</taxon>
        <taxon>Insecta</taxon>
        <taxon>Pterygota</taxon>
        <taxon>Neoptera</taxon>
        <taxon>Paraneoptera</taxon>
        <taxon>Hemiptera</taxon>
        <taxon>Sternorrhyncha</taxon>
        <taxon>Aleyrodoidea</taxon>
        <taxon>Aleyrodidae</taxon>
        <taxon>Aleyrodinae</taxon>
        <taxon>Bemisia</taxon>
    </lineage>
</organism>
<dbReference type="GO" id="GO:0046872">
    <property type="term" value="F:metal ion binding"/>
    <property type="evidence" value="ECO:0007669"/>
    <property type="project" value="UniProtKB-KW"/>
</dbReference>
<evidence type="ECO:0000259" key="10">
    <source>
        <dbReference type="Pfam" id="PF01431"/>
    </source>
</evidence>
<evidence type="ECO:0000313" key="12">
    <source>
        <dbReference type="EMBL" id="CAH0754130.1"/>
    </source>
</evidence>
<keyword evidence="9" id="KW-0812">Transmembrane</keyword>
<keyword evidence="13" id="KW-1185">Reference proteome</keyword>
<evidence type="ECO:0000256" key="8">
    <source>
        <dbReference type="ARBA" id="ARBA00023049"/>
    </source>
</evidence>
<dbReference type="Proteomes" id="UP001152759">
    <property type="component" value="Chromosome 1"/>
</dbReference>
<evidence type="ECO:0000256" key="3">
    <source>
        <dbReference type="ARBA" id="ARBA00007357"/>
    </source>
</evidence>
<dbReference type="InterPro" id="IPR018497">
    <property type="entry name" value="Peptidase_M13_C"/>
</dbReference>
<gene>
    <name evidence="12" type="ORF">BEMITA_LOCUS1377</name>
</gene>
<dbReference type="InterPro" id="IPR042089">
    <property type="entry name" value="Peptidase_M13_dom_2"/>
</dbReference>
<keyword evidence="9" id="KW-0472">Membrane</keyword>
<evidence type="ECO:0000256" key="5">
    <source>
        <dbReference type="ARBA" id="ARBA00022723"/>
    </source>
</evidence>
<dbReference type="SUPFAM" id="SSF55486">
    <property type="entry name" value="Metalloproteases ('zincins'), catalytic domain"/>
    <property type="match status" value="1"/>
</dbReference>
<evidence type="ECO:0000256" key="2">
    <source>
        <dbReference type="ARBA" id="ARBA00004401"/>
    </source>
</evidence>
<dbReference type="CDD" id="cd08662">
    <property type="entry name" value="M13"/>
    <property type="match status" value="1"/>
</dbReference>
<keyword evidence="6" id="KW-0378">Hydrolase</keyword>
<accession>A0A9P0C5J4</accession>
<dbReference type="InterPro" id="IPR008753">
    <property type="entry name" value="Peptidase_M13_N"/>
</dbReference>
<feature type="domain" description="Peptidase M13 N-terminal" evidence="11">
    <location>
        <begin position="117"/>
        <end position="506"/>
    </location>
</feature>
<keyword evidence="7" id="KW-0862">Zinc</keyword>
<comment type="subcellular location">
    <subcellularLocation>
        <location evidence="2">Cell membrane</location>
        <topology evidence="2">Single-pass type II membrane protein</topology>
    </subcellularLocation>
</comment>
<proteinExistence type="inferred from homology"/>
<name>A0A9P0C5J4_BEMTA</name>
<evidence type="ECO:0000259" key="11">
    <source>
        <dbReference type="Pfam" id="PF05649"/>
    </source>
</evidence>
<dbReference type="GO" id="GO:0004222">
    <property type="term" value="F:metalloendopeptidase activity"/>
    <property type="evidence" value="ECO:0007669"/>
    <property type="project" value="InterPro"/>
</dbReference>
<dbReference type="Pfam" id="PF05649">
    <property type="entry name" value="Peptidase_M13_N"/>
    <property type="match status" value="1"/>
</dbReference>
<dbReference type="GO" id="GO:0016485">
    <property type="term" value="P:protein processing"/>
    <property type="evidence" value="ECO:0007669"/>
    <property type="project" value="TreeGrafter"/>
</dbReference>
<reference evidence="12" key="1">
    <citation type="submission" date="2021-12" db="EMBL/GenBank/DDBJ databases">
        <authorList>
            <person name="King R."/>
        </authorList>
    </citation>
    <scope>NUCLEOTIDE SEQUENCE</scope>
</reference>
<dbReference type="PROSITE" id="PS51885">
    <property type="entry name" value="NEPRILYSIN"/>
    <property type="match status" value="1"/>
</dbReference>
<feature type="domain" description="Peptidase M13 C-terminal" evidence="10">
    <location>
        <begin position="567"/>
        <end position="773"/>
    </location>
</feature>
<dbReference type="GO" id="GO:0005886">
    <property type="term" value="C:plasma membrane"/>
    <property type="evidence" value="ECO:0007669"/>
    <property type="project" value="UniProtKB-SubCell"/>
</dbReference>
<dbReference type="EMBL" id="OU963862">
    <property type="protein sequence ID" value="CAH0754130.1"/>
    <property type="molecule type" value="Genomic_DNA"/>
</dbReference>
<evidence type="ECO:0000256" key="4">
    <source>
        <dbReference type="ARBA" id="ARBA00022670"/>
    </source>
</evidence>
<dbReference type="InterPro" id="IPR000718">
    <property type="entry name" value="Peptidase_M13"/>
</dbReference>
<keyword evidence="9" id="KW-1133">Transmembrane helix</keyword>
<comment type="cofactor">
    <cofactor evidence="1">
        <name>Zn(2+)</name>
        <dbReference type="ChEBI" id="CHEBI:29105"/>
    </cofactor>
</comment>
<dbReference type="Gene3D" id="1.10.1380.10">
    <property type="entry name" value="Neutral endopeptidase , domain2"/>
    <property type="match status" value="1"/>
</dbReference>